<keyword evidence="2" id="KW-0812">Transmembrane</keyword>
<dbReference type="SUPFAM" id="SSF48403">
    <property type="entry name" value="Ankyrin repeat"/>
    <property type="match status" value="1"/>
</dbReference>
<comment type="caution">
    <text evidence="4">The sequence shown here is derived from an EMBL/GenBank/DDBJ whole genome shotgun (WGS) entry which is preliminary data.</text>
</comment>
<dbReference type="AlphaFoldDB" id="A0AA35TCE9"/>
<keyword evidence="2" id="KW-1133">Transmembrane helix</keyword>
<name>A0AA35TCE9_GEOBA</name>
<dbReference type="PANTHER" id="PTHR36927">
    <property type="entry name" value="BLR4337 PROTEIN"/>
    <property type="match status" value="1"/>
</dbReference>
<dbReference type="Pfam" id="PF12796">
    <property type="entry name" value="Ank_2"/>
    <property type="match status" value="1"/>
</dbReference>
<feature type="transmembrane region" description="Helical" evidence="2">
    <location>
        <begin position="388"/>
        <end position="405"/>
    </location>
</feature>
<gene>
    <name evidence="4" type="ORF">GBAR_LOCUS25297</name>
</gene>
<dbReference type="InterPro" id="IPR002110">
    <property type="entry name" value="Ankyrin_rpt"/>
</dbReference>
<feature type="transmembrane region" description="Helical" evidence="2">
    <location>
        <begin position="495"/>
        <end position="513"/>
    </location>
</feature>
<proteinExistence type="predicted"/>
<dbReference type="EMBL" id="CASHTH010003504">
    <property type="protein sequence ID" value="CAI8045735.1"/>
    <property type="molecule type" value="Genomic_DNA"/>
</dbReference>
<dbReference type="GO" id="GO:0016747">
    <property type="term" value="F:acyltransferase activity, transferring groups other than amino-acyl groups"/>
    <property type="evidence" value="ECO:0007669"/>
    <property type="project" value="InterPro"/>
</dbReference>
<feature type="transmembrane region" description="Helical" evidence="2">
    <location>
        <begin position="425"/>
        <end position="446"/>
    </location>
</feature>
<accession>A0AA35TCE9</accession>
<dbReference type="PRINTS" id="PR01415">
    <property type="entry name" value="ANKYRIN"/>
</dbReference>
<dbReference type="PANTHER" id="PTHR36927:SF1">
    <property type="entry name" value="MDO-LIKE PROTEIN"/>
    <property type="match status" value="1"/>
</dbReference>
<feature type="transmembrane region" description="Helical" evidence="2">
    <location>
        <begin position="359"/>
        <end position="376"/>
    </location>
</feature>
<evidence type="ECO:0000256" key="2">
    <source>
        <dbReference type="SAM" id="Phobius"/>
    </source>
</evidence>
<feature type="transmembrane region" description="Helical" evidence="2">
    <location>
        <begin position="27"/>
        <end position="51"/>
    </location>
</feature>
<protein>
    <submittedName>
        <fullName evidence="4">Protein VAPYRIN</fullName>
    </submittedName>
</protein>
<keyword evidence="1" id="KW-0040">ANK repeat</keyword>
<dbReference type="Proteomes" id="UP001174909">
    <property type="component" value="Unassembled WGS sequence"/>
</dbReference>
<keyword evidence="5" id="KW-1185">Reference proteome</keyword>
<evidence type="ECO:0000256" key="1">
    <source>
        <dbReference type="PROSITE-ProRule" id="PRU00023"/>
    </source>
</evidence>
<feature type="transmembrane region" description="Helical" evidence="2">
    <location>
        <begin position="287"/>
        <end position="306"/>
    </location>
</feature>
<evidence type="ECO:0000313" key="4">
    <source>
        <dbReference type="EMBL" id="CAI8045735.1"/>
    </source>
</evidence>
<organism evidence="4 5">
    <name type="scientific">Geodia barretti</name>
    <name type="common">Barrett's horny sponge</name>
    <dbReference type="NCBI Taxonomy" id="519541"/>
    <lineage>
        <taxon>Eukaryota</taxon>
        <taxon>Metazoa</taxon>
        <taxon>Porifera</taxon>
        <taxon>Demospongiae</taxon>
        <taxon>Heteroscleromorpha</taxon>
        <taxon>Tetractinellida</taxon>
        <taxon>Astrophorina</taxon>
        <taxon>Geodiidae</taxon>
        <taxon>Geodia</taxon>
    </lineage>
</organism>
<dbReference type="Pfam" id="PF01757">
    <property type="entry name" value="Acyl_transf_3"/>
    <property type="match status" value="2"/>
</dbReference>
<feature type="domain" description="Acyltransferase 3" evidence="3">
    <location>
        <begin position="1"/>
        <end position="88"/>
    </location>
</feature>
<sequence length="531" mass="59440">MLLGIVLHAGLSFTPFPWPVQDERQSGFFWLLFAAIHGFRMPVFFVLSGFFTAMLWRGRGLKSLLSHRFRRVLLPLLLGLVTIVPAVNWISGWAIASALEANAAKAAEDTIWNAAKNGDLAAIERHVQDGADINGIDPASGQTPLVWAALLGQLEAVDWLLQNGAAVNGRTKDGGTPLHAAAFLGRVEVAKLLLQHGADIEAKNNNGDTPRAALEVDWELTRYLAGLLQIELDARQVKDGRVEIAGLFEQSAVGESREKTDKTKEKSTGFLKAMASPIFAVPVFHHLWFLWFLWWLVLVFALYARLADWLQWQGPPKWLVLSPVRLLYLIPLTVIPQSLMGLVMPGFGPDTSLGLLPMPHIFLYYALFFFFGALYFDCDDPDGRVGKWWWLTLPLGLFIVFPFGLEFSTGAFGFRQEILDPAMARTAAVALQAIYAWMMTFGFIGLFRKLCVRENKTIRYVSDSSYWLYVAHLPLIIGAQLAVRDWPLSSGAKYFLVFLAVTGLLLLIYQFLVRYTWLGRLLNGPRVRPTS</sequence>
<dbReference type="InterPro" id="IPR002656">
    <property type="entry name" value="Acyl_transf_3_dom"/>
</dbReference>
<feature type="transmembrane region" description="Helical" evidence="2">
    <location>
        <begin position="326"/>
        <end position="347"/>
    </location>
</feature>
<keyword evidence="2" id="KW-0472">Membrane</keyword>
<feature type="transmembrane region" description="Helical" evidence="2">
    <location>
        <begin position="466"/>
        <end position="483"/>
    </location>
</feature>
<evidence type="ECO:0000259" key="3">
    <source>
        <dbReference type="Pfam" id="PF01757"/>
    </source>
</evidence>
<feature type="transmembrane region" description="Helical" evidence="2">
    <location>
        <begin position="72"/>
        <end position="96"/>
    </location>
</feature>
<feature type="repeat" description="ANK" evidence="1">
    <location>
        <begin position="140"/>
        <end position="172"/>
    </location>
</feature>
<feature type="repeat" description="ANK" evidence="1">
    <location>
        <begin position="173"/>
        <end position="205"/>
    </location>
</feature>
<reference evidence="4" key="1">
    <citation type="submission" date="2023-03" db="EMBL/GenBank/DDBJ databases">
        <authorList>
            <person name="Steffen K."/>
            <person name="Cardenas P."/>
        </authorList>
    </citation>
    <scope>NUCLEOTIDE SEQUENCE</scope>
</reference>
<dbReference type="InterPro" id="IPR036770">
    <property type="entry name" value="Ankyrin_rpt-contain_sf"/>
</dbReference>
<dbReference type="SMART" id="SM00248">
    <property type="entry name" value="ANK"/>
    <property type="match status" value="2"/>
</dbReference>
<dbReference type="PROSITE" id="PS50297">
    <property type="entry name" value="ANK_REP_REGION"/>
    <property type="match status" value="2"/>
</dbReference>
<evidence type="ECO:0000313" key="5">
    <source>
        <dbReference type="Proteomes" id="UP001174909"/>
    </source>
</evidence>
<dbReference type="Gene3D" id="1.25.40.20">
    <property type="entry name" value="Ankyrin repeat-containing domain"/>
    <property type="match status" value="2"/>
</dbReference>
<dbReference type="InterPro" id="IPR050623">
    <property type="entry name" value="Glucan_succinyl_AcylTrfase"/>
</dbReference>
<feature type="domain" description="Acyltransferase 3" evidence="3">
    <location>
        <begin position="276"/>
        <end position="508"/>
    </location>
</feature>
<dbReference type="PROSITE" id="PS50088">
    <property type="entry name" value="ANK_REPEAT"/>
    <property type="match status" value="2"/>
</dbReference>